<dbReference type="KEGG" id="sals:SLNWT_1263"/>
<name>A0A0B5EJG2_STRA4</name>
<gene>
    <name evidence="2" type="ORF">SLNWT_1263</name>
</gene>
<reference evidence="2 3" key="1">
    <citation type="submission" date="2015-01" db="EMBL/GenBank/DDBJ databases">
        <title>Enhanced salinomycin production by adjusting the supply of polyketide extender units in Streptomyce albus DSM 41398.</title>
        <authorList>
            <person name="Lu C."/>
        </authorList>
    </citation>
    <scope>NUCLEOTIDE SEQUENCE [LARGE SCALE GENOMIC DNA]</scope>
    <source>
        <strain evidence="3">ATCC 21838 / DSM 41398 / FERM P-419 / JCM 4703 / NBRC 107858</strain>
    </source>
</reference>
<dbReference type="Proteomes" id="UP000031523">
    <property type="component" value="Chromosome"/>
</dbReference>
<evidence type="ECO:0000313" key="2">
    <source>
        <dbReference type="EMBL" id="AJE81639.1"/>
    </source>
</evidence>
<protein>
    <submittedName>
        <fullName evidence="2">Uncharacterized protein</fullName>
    </submittedName>
</protein>
<accession>A0A0B5EJG2</accession>
<evidence type="ECO:0000256" key="1">
    <source>
        <dbReference type="SAM" id="MobiDB-lite"/>
    </source>
</evidence>
<organism evidence="2 3">
    <name type="scientific">Streptomyces albus (strain ATCC 21838 / DSM 41398 / FERM P-419 / JCM 4703 / NBRC 107858)</name>
    <dbReference type="NCBI Taxonomy" id="1081613"/>
    <lineage>
        <taxon>Bacteria</taxon>
        <taxon>Bacillati</taxon>
        <taxon>Actinomycetota</taxon>
        <taxon>Actinomycetes</taxon>
        <taxon>Kitasatosporales</taxon>
        <taxon>Streptomycetaceae</taxon>
        <taxon>Streptomyces</taxon>
    </lineage>
</organism>
<keyword evidence="3" id="KW-1185">Reference proteome</keyword>
<dbReference type="AlphaFoldDB" id="A0A0B5EJG2"/>
<proteinExistence type="predicted"/>
<feature type="region of interest" description="Disordered" evidence="1">
    <location>
        <begin position="1"/>
        <end position="28"/>
    </location>
</feature>
<dbReference type="EMBL" id="CP010519">
    <property type="protein sequence ID" value="AJE81639.1"/>
    <property type="molecule type" value="Genomic_DNA"/>
</dbReference>
<evidence type="ECO:0000313" key="3">
    <source>
        <dbReference type="Proteomes" id="UP000031523"/>
    </source>
</evidence>
<sequence length="64" mass="6906">MTHDGRPSDVTEAARTATDGPLADKISGTGYEIEGSLERVELGDDVIDPLVVRLDNAPRPDLTW</sequence>